<feature type="domain" description="Multidrug resistance protein MdtA-like barrel-sandwich hybrid" evidence="6">
    <location>
        <begin position="146"/>
        <end position="288"/>
    </location>
</feature>
<evidence type="ECO:0000256" key="2">
    <source>
        <dbReference type="ARBA" id="ARBA00009477"/>
    </source>
</evidence>
<dbReference type="GO" id="GO:0030313">
    <property type="term" value="C:cell envelope"/>
    <property type="evidence" value="ECO:0007669"/>
    <property type="project" value="UniProtKB-SubCell"/>
</dbReference>
<reference evidence="9 10" key="4">
    <citation type="journal article" date="2009" name="Appl. Environ. Microbiol.">
        <title>Comparative genome-wide transcriptional profiling of Azorhizobium caulinodans ORS571 grown under free-living and symbiotic conditions.</title>
        <authorList>
            <person name="Tsukada S."/>
            <person name="Aono T."/>
            <person name="Akiba N."/>
            <person name="Lee KB."/>
            <person name="Liu CT."/>
            <person name="Toyazaki H."/>
            <person name="Oyaizu H."/>
        </authorList>
    </citation>
    <scope>NUCLEOTIDE SEQUENCE [LARGE SCALE GENOMIC DNA]</scope>
    <source>
        <strain evidence="10">ATCC 43989 / DSM 5975 / JCM 20966 / LMG 6465 / NBRC 14845 / NCIMB 13405 / ORS 571</strain>
    </source>
</reference>
<evidence type="ECO:0000313" key="10">
    <source>
        <dbReference type="Proteomes" id="UP000000270"/>
    </source>
</evidence>
<feature type="domain" description="Multidrug resistance protein MdtA-like alpha-helical hairpin" evidence="5">
    <location>
        <begin position="187"/>
        <end position="256"/>
    </location>
</feature>
<dbReference type="STRING" id="438753.AZC_3306"/>
<dbReference type="Gene3D" id="2.40.50.100">
    <property type="match status" value="1"/>
</dbReference>
<dbReference type="InterPro" id="IPR058624">
    <property type="entry name" value="MdtA-like_HH"/>
</dbReference>
<dbReference type="Gene3D" id="1.10.287.470">
    <property type="entry name" value="Helix hairpin bin"/>
    <property type="match status" value="1"/>
</dbReference>
<feature type="domain" description="Multidrug resistance protein MdtA-like beta-barrel" evidence="7">
    <location>
        <begin position="293"/>
        <end position="386"/>
    </location>
</feature>
<evidence type="ECO:0000259" key="7">
    <source>
        <dbReference type="Pfam" id="PF25944"/>
    </source>
</evidence>
<dbReference type="Pfam" id="PF25967">
    <property type="entry name" value="RND-MFP_C"/>
    <property type="match status" value="1"/>
</dbReference>
<reference evidence="9 10" key="1">
    <citation type="journal article" date="2007" name="Appl. Environ. Microbiol.">
        <title>Rhizobial factors required for stem nodule maturation and maintenance in Sesbania rostrata-Azorhizobium caulinodans ORS571 symbiosis.</title>
        <authorList>
            <person name="Suzuki S."/>
            <person name="Aono T."/>
            <person name="Lee KB."/>
            <person name="Suzuki T."/>
            <person name="Liu CT."/>
            <person name="Miwa H."/>
            <person name="Wakao S."/>
            <person name="Iki T."/>
            <person name="Oyaizu H."/>
        </authorList>
    </citation>
    <scope>NUCLEOTIDE SEQUENCE [LARGE SCALE GENOMIC DNA]</scope>
    <source>
        <strain evidence="10">ATCC 43989 / DSM 5975 / JCM 20966 / LMG 6465 / NBRC 14845 / NCIMB 13405 / ORS 571</strain>
    </source>
</reference>
<evidence type="ECO:0000256" key="3">
    <source>
        <dbReference type="SAM" id="Coils"/>
    </source>
</evidence>
<evidence type="ECO:0000313" key="9">
    <source>
        <dbReference type="EMBL" id="BAF89304.1"/>
    </source>
</evidence>
<evidence type="ECO:0000259" key="6">
    <source>
        <dbReference type="Pfam" id="PF25917"/>
    </source>
</evidence>
<feature type="region of interest" description="Disordered" evidence="4">
    <location>
        <begin position="459"/>
        <end position="487"/>
    </location>
</feature>
<dbReference type="EMBL" id="AP009384">
    <property type="protein sequence ID" value="BAF89304.1"/>
    <property type="molecule type" value="Genomic_DNA"/>
</dbReference>
<accession>A8IHQ0</accession>
<keyword evidence="3" id="KW-0175">Coiled coil</keyword>
<dbReference type="Pfam" id="PF25876">
    <property type="entry name" value="HH_MFP_RND"/>
    <property type="match status" value="1"/>
</dbReference>
<dbReference type="GO" id="GO:0046677">
    <property type="term" value="P:response to antibiotic"/>
    <property type="evidence" value="ECO:0007669"/>
    <property type="project" value="TreeGrafter"/>
</dbReference>
<feature type="compositionally biased region" description="Pro residues" evidence="4">
    <location>
        <begin position="474"/>
        <end position="487"/>
    </location>
</feature>
<dbReference type="AlphaFoldDB" id="A8IHQ0"/>
<feature type="coiled-coil region" evidence="3">
    <location>
        <begin position="187"/>
        <end position="245"/>
    </location>
</feature>
<sequence length="487" mass="51419">MNGSAACQCERPENTARRHFVTVASERERGRGRIRAAFRQGGVSSGRYSGMAVSWTGPGALLTLAPGEGRGSIMTVWAWVAGVRGAAFEGRSVKVVAPALAALALAGCNEQNTYVAPPPPTVTVAPAPEQSVVRYLELTGNTASINTVDLNARVQGFLTSINYKDGAMAKKGDLLFVIEQDQYKADVAQAQATLAAKQAAQVQAEAEFNRQNQLAKQDFASQATLDQARAKRDGAVADVQNAQASLDLAKINLGYTEVRAPFDGVVTAHLQDVGALVGYGSPTKLATIVEINPIYVWFSLSETQVLRIKDALAQQGKTLRSIEGQLADIPVEIGLQTEQGYPHVGHLDYVAPQVDANTGTLTVRGIFDNKDLSLLPGLFARVRLPLGASTDMVLVADAAIGTNQSGSYVLTVGSDGIVKQQTVQLGQMQAEGLRAITSGLAKGDQVVVNGLQRAVPGSKVTVEKGQMVNESAKPKPPIDPSKPAPKN</sequence>
<dbReference type="NCBIfam" id="TIGR01730">
    <property type="entry name" value="RND_mfp"/>
    <property type="match status" value="1"/>
</dbReference>
<dbReference type="InterPro" id="IPR058625">
    <property type="entry name" value="MdtA-like_BSH"/>
</dbReference>
<dbReference type="Pfam" id="PF25944">
    <property type="entry name" value="Beta-barrel_RND"/>
    <property type="match status" value="1"/>
</dbReference>
<keyword evidence="10" id="KW-1185">Reference proteome</keyword>
<dbReference type="GO" id="GO:0005886">
    <property type="term" value="C:plasma membrane"/>
    <property type="evidence" value="ECO:0007669"/>
    <property type="project" value="TreeGrafter"/>
</dbReference>
<dbReference type="SUPFAM" id="SSF111369">
    <property type="entry name" value="HlyD-like secretion proteins"/>
    <property type="match status" value="1"/>
</dbReference>
<proteinExistence type="inferred from homology"/>
<evidence type="ECO:0000256" key="4">
    <source>
        <dbReference type="SAM" id="MobiDB-lite"/>
    </source>
</evidence>
<feature type="domain" description="Multidrug resistance protein MdtA-like C-terminal permuted SH3" evidence="8">
    <location>
        <begin position="393"/>
        <end position="453"/>
    </location>
</feature>
<name>A8IHQ0_AZOC5</name>
<dbReference type="GO" id="GO:0022857">
    <property type="term" value="F:transmembrane transporter activity"/>
    <property type="evidence" value="ECO:0007669"/>
    <property type="project" value="InterPro"/>
</dbReference>
<evidence type="ECO:0000259" key="5">
    <source>
        <dbReference type="Pfam" id="PF25876"/>
    </source>
</evidence>
<organism evidence="9 10">
    <name type="scientific">Azorhizobium caulinodans (strain ATCC 43989 / DSM 5975 / JCM 20966 / LMG 6465 / NBRC 14845 / NCIMB 13405 / ORS 571)</name>
    <dbReference type="NCBI Taxonomy" id="438753"/>
    <lineage>
        <taxon>Bacteria</taxon>
        <taxon>Pseudomonadati</taxon>
        <taxon>Pseudomonadota</taxon>
        <taxon>Alphaproteobacteria</taxon>
        <taxon>Hyphomicrobiales</taxon>
        <taxon>Xanthobacteraceae</taxon>
        <taxon>Azorhizobium</taxon>
    </lineage>
</organism>
<dbReference type="PANTHER" id="PTHR30158:SF24">
    <property type="entry name" value="HLYD FAMILY SECRETION PROTEIN"/>
    <property type="match status" value="1"/>
</dbReference>
<dbReference type="Gene3D" id="2.40.30.170">
    <property type="match status" value="1"/>
</dbReference>
<dbReference type="PANTHER" id="PTHR30158">
    <property type="entry name" value="ACRA/E-RELATED COMPONENT OF DRUG EFFLUX TRANSPORTER"/>
    <property type="match status" value="1"/>
</dbReference>
<reference evidence="10" key="2">
    <citation type="submission" date="2007-04" db="EMBL/GenBank/DDBJ databases">
        <title>Complete genome sequence of the nitrogen-fixing bacterium Azorhizobium caulinodans ORS571.</title>
        <authorList>
            <person name="Lee K.B."/>
            <person name="Backer P.D."/>
            <person name="Aono T."/>
            <person name="Liu C.T."/>
            <person name="Suzuki S."/>
            <person name="Suzuki T."/>
            <person name="Kaneko T."/>
            <person name="Yamada M."/>
            <person name="Tabata S."/>
            <person name="Kupfer D.M."/>
            <person name="Najar F.Z."/>
            <person name="Wiley G.B."/>
            <person name="Roe B."/>
            <person name="Binnewies T."/>
            <person name="Ussery D."/>
            <person name="Vereecke D."/>
            <person name="Gevers D."/>
            <person name="Holsters M."/>
            <person name="Oyaizu H."/>
        </authorList>
    </citation>
    <scope>NUCLEOTIDE SEQUENCE [LARGE SCALE GENOMIC DNA]</scope>
    <source>
        <strain evidence="10">ATCC 43989 / DSM 5975 / JCM 20966 / LMG 6465 / NBRC 14845 / NCIMB 13405 / ORS 571</strain>
    </source>
</reference>
<dbReference type="InterPro" id="IPR006143">
    <property type="entry name" value="RND_pump_MFP"/>
</dbReference>
<dbReference type="Gene3D" id="2.40.420.20">
    <property type="match status" value="1"/>
</dbReference>
<dbReference type="FunFam" id="2.40.420.20:FF:000001">
    <property type="entry name" value="Efflux RND transporter periplasmic adaptor subunit"/>
    <property type="match status" value="1"/>
</dbReference>
<reference evidence="9 10" key="3">
    <citation type="journal article" date="2008" name="BMC Genomics">
        <title>The genome of the versatile nitrogen fixer Azorhizobium caulinodans ORS571.</title>
        <authorList>
            <person name="Lee KB."/>
            <person name="Backer P.D."/>
            <person name="Aono T."/>
            <person name="Liu CT."/>
            <person name="Suzuki S."/>
            <person name="Suzuki T."/>
            <person name="Kaneko T."/>
            <person name="Yamada M."/>
            <person name="Tabata S."/>
            <person name="Kupfer D.M."/>
            <person name="Najar F.Z."/>
            <person name="Wiley G.B."/>
            <person name="Roe B."/>
            <person name="Binnewies T.T."/>
            <person name="Ussery D.W."/>
            <person name="D'Haeze W."/>
            <person name="Herder J.D."/>
            <person name="Gevers D."/>
            <person name="Vereecke D."/>
            <person name="Holsters M."/>
            <person name="Oyaizu H."/>
        </authorList>
    </citation>
    <scope>NUCLEOTIDE SEQUENCE [LARGE SCALE GENOMIC DNA]</scope>
    <source>
        <strain evidence="10">ATCC 43989 / DSM 5975 / JCM 20966 / LMG 6465 / NBRC 14845 / NCIMB 13405 / ORS 571</strain>
    </source>
</reference>
<dbReference type="Pfam" id="PF25917">
    <property type="entry name" value="BSH_RND"/>
    <property type="match status" value="1"/>
</dbReference>
<dbReference type="InterPro" id="IPR058626">
    <property type="entry name" value="MdtA-like_b-barrel"/>
</dbReference>
<evidence type="ECO:0000256" key="1">
    <source>
        <dbReference type="ARBA" id="ARBA00004196"/>
    </source>
</evidence>
<comment type="subcellular location">
    <subcellularLocation>
        <location evidence="1">Cell envelope</location>
    </subcellularLocation>
</comment>
<dbReference type="KEGG" id="azc:AZC_3306"/>
<reference evidence="9 10" key="5">
    <citation type="journal article" date="2010" name="Appl. Environ. Microbiol.">
        <title>phrR-like gene praR of Azorhizobium caulinodans ORS571 is essential for symbiosis with Sesbania rostrata and is involved in expression of reb genes.</title>
        <authorList>
            <person name="Akiba N."/>
            <person name="Aono T."/>
            <person name="Toyazaki H."/>
            <person name="Sato S."/>
            <person name="Oyaizu H."/>
        </authorList>
    </citation>
    <scope>NUCLEOTIDE SEQUENCE [LARGE SCALE GENOMIC DNA]</scope>
    <source>
        <strain evidence="10">ATCC 43989 / DSM 5975 / JCM 20966 / LMG 6465 / NBRC 14845 / NCIMB 13405 / ORS 571</strain>
    </source>
</reference>
<gene>
    <name evidence="9" type="primary">hlyD</name>
    <name evidence="9" type="ordered locus">AZC_3306</name>
</gene>
<dbReference type="HOGENOM" id="CLU_018816_2_1_5"/>
<comment type="similarity">
    <text evidence="2">Belongs to the membrane fusion protein (MFP) (TC 8.A.1) family.</text>
</comment>
<reference evidence="9 10" key="6">
    <citation type="journal article" date="2011" name="Appl. Environ. Microbiol.">
        <title>Involvement of the azorhizobial chromosome partition gene (parA) in the onset of bacteroid differentiation during Sesbania rostrata stem nodule development.</title>
        <authorList>
            <person name="Liu CT."/>
            <person name="Lee KB."/>
            <person name="Wang YS."/>
            <person name="Peng MH."/>
            <person name="Lee KT."/>
            <person name="Suzuki S."/>
            <person name="Suzuki T."/>
            <person name="Oyaizu H."/>
        </authorList>
    </citation>
    <scope>NUCLEOTIDE SEQUENCE [LARGE SCALE GENOMIC DNA]</scope>
    <source>
        <strain evidence="10">ATCC 43989 / DSM 5975 / JCM 20966 / LMG 6465 / NBRC 14845 / NCIMB 13405 / ORS 571</strain>
    </source>
</reference>
<protein>
    <submittedName>
        <fullName evidence="9">Secretion protein</fullName>
    </submittedName>
</protein>
<dbReference type="InterPro" id="IPR058627">
    <property type="entry name" value="MdtA-like_C"/>
</dbReference>
<dbReference type="Proteomes" id="UP000000270">
    <property type="component" value="Chromosome"/>
</dbReference>
<evidence type="ECO:0000259" key="8">
    <source>
        <dbReference type="Pfam" id="PF25967"/>
    </source>
</evidence>
<dbReference type="eggNOG" id="COG0845">
    <property type="taxonomic scope" value="Bacteria"/>
</dbReference>